<evidence type="ECO:0000256" key="3">
    <source>
        <dbReference type="PROSITE-ProRule" id="PRU00339"/>
    </source>
</evidence>
<dbReference type="EMBL" id="GBHO01031716">
    <property type="protein sequence ID" value="JAG11888.1"/>
    <property type="molecule type" value="Transcribed_RNA"/>
</dbReference>
<evidence type="ECO:0000313" key="6">
    <source>
        <dbReference type="EMBL" id="JAQ18555.1"/>
    </source>
</evidence>
<evidence type="ECO:0000256" key="1">
    <source>
        <dbReference type="ARBA" id="ARBA00022737"/>
    </source>
</evidence>
<dbReference type="InterPro" id="IPR019734">
    <property type="entry name" value="TPR_rpt"/>
</dbReference>
<proteinExistence type="predicted"/>
<reference evidence="5" key="2">
    <citation type="submission" date="2014-07" db="EMBL/GenBank/DDBJ databases">
        <authorList>
            <person name="Hull J."/>
        </authorList>
    </citation>
    <scope>NUCLEOTIDE SEQUENCE</scope>
</reference>
<dbReference type="SUPFAM" id="SSF48452">
    <property type="entry name" value="TPR-like"/>
    <property type="match status" value="1"/>
</dbReference>
<accession>A0A0A9WZD0</accession>
<dbReference type="InterPro" id="IPR013105">
    <property type="entry name" value="TPR_2"/>
</dbReference>
<gene>
    <name evidence="5" type="primary">PAPP5_3</name>
    <name evidence="5" type="ORF">CM83_21534</name>
    <name evidence="6" type="ORF">g.93960</name>
</gene>
<keyword evidence="2 3" id="KW-0802">TPR repeat</keyword>
<name>A0A0A9WZD0_LYGHE</name>
<dbReference type="SMART" id="SM00028">
    <property type="entry name" value="TPR"/>
    <property type="match status" value="1"/>
</dbReference>
<feature type="region of interest" description="Disordered" evidence="4">
    <location>
        <begin position="84"/>
        <end position="106"/>
    </location>
</feature>
<protein>
    <submittedName>
        <fullName evidence="5">Serine/threonine-protein phosphatase 5</fullName>
    </submittedName>
</protein>
<sequence>MRDAEKAIELDGRFYKAYYRLGCAQMALGDYRQALLNLRKALNEAPASVHNEINVALAKCEFHLARAPVTPLLMSVANSDYNVSSVAGNNNNNNNSNSNNNHINTT</sequence>
<keyword evidence="1" id="KW-0677">Repeat</keyword>
<reference evidence="6" key="3">
    <citation type="journal article" date="2016" name="Gigascience">
        <title>De novo construction of an expanded transcriptome assembly for the western tarnished plant bug, Lygus hesperus.</title>
        <authorList>
            <person name="Tassone E.E."/>
            <person name="Geib S.M."/>
            <person name="Hall B."/>
            <person name="Fabrick J.A."/>
            <person name="Brent C.S."/>
            <person name="Hull J.J."/>
        </authorList>
    </citation>
    <scope>NUCLEOTIDE SEQUENCE</scope>
</reference>
<feature type="compositionally biased region" description="Low complexity" evidence="4">
    <location>
        <begin position="89"/>
        <end position="106"/>
    </location>
</feature>
<dbReference type="Pfam" id="PF07719">
    <property type="entry name" value="TPR_2"/>
    <property type="match status" value="1"/>
</dbReference>
<evidence type="ECO:0000256" key="2">
    <source>
        <dbReference type="ARBA" id="ARBA00022803"/>
    </source>
</evidence>
<dbReference type="AlphaFoldDB" id="A0A0A9WZD0"/>
<dbReference type="InterPro" id="IPR011990">
    <property type="entry name" value="TPR-like_helical_dom_sf"/>
</dbReference>
<dbReference type="PROSITE" id="PS50005">
    <property type="entry name" value="TPR"/>
    <property type="match status" value="1"/>
</dbReference>
<feature type="repeat" description="TPR" evidence="3">
    <location>
        <begin position="15"/>
        <end position="48"/>
    </location>
</feature>
<organism evidence="5">
    <name type="scientific">Lygus hesperus</name>
    <name type="common">Western plant bug</name>
    <dbReference type="NCBI Taxonomy" id="30085"/>
    <lineage>
        <taxon>Eukaryota</taxon>
        <taxon>Metazoa</taxon>
        <taxon>Ecdysozoa</taxon>
        <taxon>Arthropoda</taxon>
        <taxon>Hexapoda</taxon>
        <taxon>Insecta</taxon>
        <taxon>Pterygota</taxon>
        <taxon>Neoptera</taxon>
        <taxon>Paraneoptera</taxon>
        <taxon>Hemiptera</taxon>
        <taxon>Heteroptera</taxon>
        <taxon>Panheteroptera</taxon>
        <taxon>Cimicomorpha</taxon>
        <taxon>Miridae</taxon>
        <taxon>Mirini</taxon>
        <taxon>Lygus</taxon>
    </lineage>
</organism>
<dbReference type="EMBL" id="GDHC01000074">
    <property type="protein sequence ID" value="JAQ18555.1"/>
    <property type="molecule type" value="Transcribed_RNA"/>
</dbReference>
<evidence type="ECO:0000313" key="5">
    <source>
        <dbReference type="EMBL" id="JAG11888.1"/>
    </source>
</evidence>
<evidence type="ECO:0000256" key="4">
    <source>
        <dbReference type="SAM" id="MobiDB-lite"/>
    </source>
</evidence>
<dbReference type="Gene3D" id="1.25.40.10">
    <property type="entry name" value="Tetratricopeptide repeat domain"/>
    <property type="match status" value="1"/>
</dbReference>
<reference evidence="5" key="1">
    <citation type="journal article" date="2014" name="PLoS ONE">
        <title>Transcriptome-Based Identification of ABC Transporters in the Western Tarnished Plant Bug Lygus hesperus.</title>
        <authorList>
            <person name="Hull J.J."/>
            <person name="Chaney K."/>
            <person name="Geib S.M."/>
            <person name="Fabrick J.A."/>
            <person name="Brent C.S."/>
            <person name="Walsh D."/>
            <person name="Lavine L.C."/>
        </authorList>
    </citation>
    <scope>NUCLEOTIDE SEQUENCE</scope>
</reference>